<dbReference type="EMBL" id="CASHTH010001902">
    <property type="protein sequence ID" value="CAI8021491.1"/>
    <property type="molecule type" value="Genomic_DNA"/>
</dbReference>
<reference evidence="10" key="1">
    <citation type="submission" date="2023-03" db="EMBL/GenBank/DDBJ databases">
        <authorList>
            <person name="Steffen K."/>
            <person name="Cardenas P."/>
        </authorList>
    </citation>
    <scope>NUCLEOTIDE SEQUENCE</scope>
</reference>
<evidence type="ECO:0000256" key="9">
    <source>
        <dbReference type="SAM" id="SignalP"/>
    </source>
</evidence>
<evidence type="ECO:0000313" key="10">
    <source>
        <dbReference type="EMBL" id="CAI8021491.1"/>
    </source>
</evidence>
<gene>
    <name evidence="10" type="ORF">GBAR_LOCUS12741</name>
</gene>
<keyword evidence="11" id="KW-1185">Reference proteome</keyword>
<dbReference type="GO" id="GO:0072546">
    <property type="term" value="C:EMC complex"/>
    <property type="evidence" value="ECO:0007669"/>
    <property type="project" value="UniProtKB-UniRule"/>
</dbReference>
<evidence type="ECO:0000256" key="3">
    <source>
        <dbReference type="ARBA" id="ARBA00011276"/>
    </source>
</evidence>
<keyword evidence="5 8" id="KW-0256">Endoplasmic reticulum</keyword>
<evidence type="ECO:0000256" key="5">
    <source>
        <dbReference type="ARBA" id="ARBA00022824"/>
    </source>
</evidence>
<evidence type="ECO:0000256" key="2">
    <source>
        <dbReference type="ARBA" id="ARBA00006109"/>
    </source>
</evidence>
<keyword evidence="8" id="KW-0333">Golgi apparatus</keyword>
<dbReference type="PANTHER" id="PTHR21181:SF7">
    <property type="entry name" value="ER MEMBRANE PROTEIN COMPLEX SUBUNIT 5"/>
    <property type="match status" value="1"/>
</dbReference>
<comment type="similarity">
    <text evidence="2 8">Belongs to the membrane magnesium transporter (TC 1.A.67) family.</text>
</comment>
<comment type="function">
    <text evidence="8">Part of the endoplasmic reticulum membrane protein complex (EMC) that enables the energy-independent insertion into endoplasmic reticulum membranes of newly synthesized membrane proteins. May be involved in Mg(2+) transport.</text>
</comment>
<keyword evidence="6 8" id="KW-1133">Transmembrane helix</keyword>
<comment type="subcellular location">
    <subcellularLocation>
        <location evidence="1">Endoplasmic reticulum membrane</location>
        <topology evidence="1">Multi-pass membrane protein</topology>
    </subcellularLocation>
    <subcellularLocation>
        <location evidence="8">Golgi apparatus membrane</location>
        <topology evidence="8">Multi-pass membrane protein</topology>
    </subcellularLocation>
    <subcellularLocation>
        <location evidence="8">Early endosome membrane</location>
        <topology evidence="8">Multi-pass membrane protein</topology>
    </subcellularLocation>
</comment>
<dbReference type="Proteomes" id="UP001174909">
    <property type="component" value="Unassembled WGS sequence"/>
</dbReference>
<dbReference type="GO" id="GO:0031901">
    <property type="term" value="C:early endosome membrane"/>
    <property type="evidence" value="ECO:0007669"/>
    <property type="project" value="UniProtKB-SubCell"/>
</dbReference>
<dbReference type="Pfam" id="PF10270">
    <property type="entry name" value="MMgT"/>
    <property type="match status" value="1"/>
</dbReference>
<dbReference type="AlphaFoldDB" id="A0AA35WLL9"/>
<comment type="caution">
    <text evidence="8">Lacks conserved residue(s) required for the propagation of feature annotation.</text>
</comment>
<keyword evidence="8" id="KW-0967">Endosome</keyword>
<dbReference type="PANTHER" id="PTHR21181">
    <property type="match status" value="1"/>
</dbReference>
<dbReference type="GO" id="GO:0000139">
    <property type="term" value="C:Golgi membrane"/>
    <property type="evidence" value="ECO:0007669"/>
    <property type="project" value="UniProtKB-SubCell"/>
</dbReference>
<comment type="caution">
    <text evidence="10">The sequence shown here is derived from an EMBL/GenBank/DDBJ whole genome shotgun (WGS) entry which is preliminary data.</text>
</comment>
<name>A0AA35WLL9_GEOBA</name>
<evidence type="ECO:0000256" key="6">
    <source>
        <dbReference type="ARBA" id="ARBA00022989"/>
    </source>
</evidence>
<evidence type="ECO:0000256" key="8">
    <source>
        <dbReference type="RuleBase" id="RU367002"/>
    </source>
</evidence>
<dbReference type="GO" id="GO:0005886">
    <property type="term" value="C:plasma membrane"/>
    <property type="evidence" value="ECO:0007669"/>
    <property type="project" value="TreeGrafter"/>
</dbReference>
<dbReference type="InterPro" id="IPR018937">
    <property type="entry name" value="MMgT"/>
</dbReference>
<sequence>MARFSKLFLFLGLLLIFHAAYSAVQHRSFLKLAEEEYTGLPSDIGAECLLASVLMCVGVVTMVGRFRDIKLTTELNKRTYEMSSNRDAFMTFNHRGHSLYPVLGSR</sequence>
<keyword evidence="8" id="KW-0460">Magnesium</keyword>
<feature type="signal peptide" evidence="9">
    <location>
        <begin position="1"/>
        <end position="22"/>
    </location>
</feature>
<keyword evidence="7 8" id="KW-0472">Membrane</keyword>
<evidence type="ECO:0000313" key="11">
    <source>
        <dbReference type="Proteomes" id="UP001174909"/>
    </source>
</evidence>
<keyword evidence="8" id="KW-0813">Transport</keyword>
<protein>
    <recommendedName>
        <fullName evidence="8">Membrane magnesium transporter</fullName>
    </recommendedName>
</protein>
<organism evidence="10 11">
    <name type="scientific">Geodia barretti</name>
    <name type="common">Barrett's horny sponge</name>
    <dbReference type="NCBI Taxonomy" id="519541"/>
    <lineage>
        <taxon>Eukaryota</taxon>
        <taxon>Metazoa</taxon>
        <taxon>Porifera</taxon>
        <taxon>Demospongiae</taxon>
        <taxon>Heteroscleromorpha</taxon>
        <taxon>Tetractinellida</taxon>
        <taxon>Astrophorina</taxon>
        <taxon>Geodiidae</taxon>
        <taxon>Geodia</taxon>
    </lineage>
</organism>
<feature type="transmembrane region" description="Helical" evidence="8">
    <location>
        <begin position="46"/>
        <end position="66"/>
    </location>
</feature>
<comment type="subunit">
    <text evidence="3">Component of the ER membrane protein complex (EMC).</text>
</comment>
<proteinExistence type="inferred from homology"/>
<dbReference type="GO" id="GO:0022890">
    <property type="term" value="F:inorganic cation transmembrane transporter activity"/>
    <property type="evidence" value="ECO:0007669"/>
    <property type="project" value="TreeGrafter"/>
</dbReference>
<evidence type="ECO:0000256" key="4">
    <source>
        <dbReference type="ARBA" id="ARBA00022692"/>
    </source>
</evidence>
<feature type="chain" id="PRO_5041212232" description="Membrane magnesium transporter" evidence="9">
    <location>
        <begin position="23"/>
        <end position="106"/>
    </location>
</feature>
<keyword evidence="4 8" id="KW-0812">Transmembrane</keyword>
<accession>A0AA35WLL9</accession>
<evidence type="ECO:0000256" key="7">
    <source>
        <dbReference type="ARBA" id="ARBA00023136"/>
    </source>
</evidence>
<evidence type="ECO:0000256" key="1">
    <source>
        <dbReference type="ARBA" id="ARBA00004477"/>
    </source>
</evidence>
<keyword evidence="9" id="KW-0732">Signal</keyword>